<organism evidence="1 2">
    <name type="scientific">Paramuricea clavata</name>
    <name type="common">Red gorgonian</name>
    <name type="synonym">Violescent sea-whip</name>
    <dbReference type="NCBI Taxonomy" id="317549"/>
    <lineage>
        <taxon>Eukaryota</taxon>
        <taxon>Metazoa</taxon>
        <taxon>Cnidaria</taxon>
        <taxon>Anthozoa</taxon>
        <taxon>Octocorallia</taxon>
        <taxon>Malacalcyonacea</taxon>
        <taxon>Plexauridae</taxon>
        <taxon>Paramuricea</taxon>
    </lineage>
</organism>
<proteinExistence type="predicted"/>
<accession>A0A6S7LIN7</accession>
<dbReference type="EMBL" id="CACRXK020018583">
    <property type="protein sequence ID" value="CAB4032659.1"/>
    <property type="molecule type" value="Genomic_DNA"/>
</dbReference>
<evidence type="ECO:0000313" key="2">
    <source>
        <dbReference type="Proteomes" id="UP001152795"/>
    </source>
</evidence>
<dbReference type="PANTHER" id="PTHR46704">
    <property type="entry name" value="CXC DOMAIN-CONTAINING PROTEIN-RELATED"/>
    <property type="match status" value="1"/>
</dbReference>
<dbReference type="OrthoDB" id="5986462at2759"/>
<dbReference type="PANTHER" id="PTHR46704:SF1">
    <property type="entry name" value="TELOMERE LENGTH REGULATION PROTEIN TEL2 HOMOLOG"/>
    <property type="match status" value="1"/>
</dbReference>
<comment type="caution">
    <text evidence="1">The sequence shown here is derived from an EMBL/GenBank/DDBJ whole genome shotgun (WGS) entry which is preliminary data.</text>
</comment>
<protein>
    <submittedName>
        <fullName evidence="1">Uncharacterized protein</fullName>
    </submittedName>
</protein>
<dbReference type="Proteomes" id="UP001152795">
    <property type="component" value="Unassembled WGS sequence"/>
</dbReference>
<gene>
    <name evidence="1" type="ORF">PACLA_8A069659</name>
</gene>
<evidence type="ECO:0000313" key="1">
    <source>
        <dbReference type="EMBL" id="CAB4032659.1"/>
    </source>
</evidence>
<sequence>MLNPRTARTFQEYSDTVFMPYITKQLERAKRIDIVWDIYKDDSLKTCTREKRGKGTRRRVLPSTAIPSNWHSFLRVDENKVELFHLLSEQVASLQVESKEIYTTIEEKVLHSGSNRQDLSHLEPCTHEEADTRIMLHVKDSAVCGNQKIMIRTIDTDVVVLAISIFHIIPINELWMAFGTGKHFRYLAVHDIARALGHERSKALPLFHAMTGCDTVSFLTGKGKKTTWEIWKLYPDLSPTLVDLSSPLPVLNDNSMATIERFIVLLYDKTSIHTEVNKARQYLFSKRTQNIELVPPSQDALKQHLLRALFQGSIVWGQTLIPKPNMPSPGEWGWKNFENRWKPNWTTLNQAKDMCYELIHCNCKKNCTGNCKCFKASLDCTALCLCGGHSLQDS</sequence>
<name>A0A6S7LIN7_PARCT</name>
<dbReference type="AlphaFoldDB" id="A0A6S7LIN7"/>
<reference evidence="1" key="1">
    <citation type="submission" date="2020-04" db="EMBL/GenBank/DDBJ databases">
        <authorList>
            <person name="Alioto T."/>
            <person name="Alioto T."/>
            <person name="Gomez Garrido J."/>
        </authorList>
    </citation>
    <scope>NUCLEOTIDE SEQUENCE</scope>
    <source>
        <strain evidence="1">A484AB</strain>
    </source>
</reference>
<keyword evidence="2" id="KW-1185">Reference proteome</keyword>